<feature type="transmembrane region" description="Helical" evidence="6">
    <location>
        <begin position="137"/>
        <end position="163"/>
    </location>
</feature>
<dbReference type="NCBIfam" id="TIGR00765">
    <property type="entry name" value="yihY_not_rbn"/>
    <property type="match status" value="1"/>
</dbReference>
<feature type="transmembrane region" description="Helical" evidence="6">
    <location>
        <begin position="216"/>
        <end position="235"/>
    </location>
</feature>
<organism evidence="7 8">
    <name type="scientific">Haloferula chungangensis</name>
    <dbReference type="NCBI Taxonomy" id="1048331"/>
    <lineage>
        <taxon>Bacteria</taxon>
        <taxon>Pseudomonadati</taxon>
        <taxon>Verrucomicrobiota</taxon>
        <taxon>Verrucomicrobiia</taxon>
        <taxon>Verrucomicrobiales</taxon>
        <taxon>Verrucomicrobiaceae</taxon>
        <taxon>Haloferula</taxon>
    </lineage>
</organism>
<evidence type="ECO:0000256" key="1">
    <source>
        <dbReference type="ARBA" id="ARBA00004651"/>
    </source>
</evidence>
<keyword evidence="5 6" id="KW-0472">Membrane</keyword>
<evidence type="ECO:0000256" key="6">
    <source>
        <dbReference type="SAM" id="Phobius"/>
    </source>
</evidence>
<keyword evidence="4 6" id="KW-1133">Transmembrane helix</keyword>
<comment type="caution">
    <text evidence="7">The sequence shown here is derived from an EMBL/GenBank/DDBJ whole genome shotgun (WGS) entry which is preliminary data.</text>
</comment>
<dbReference type="Pfam" id="PF03631">
    <property type="entry name" value="Virul_fac_BrkB"/>
    <property type="match status" value="1"/>
</dbReference>
<accession>A0ABW2L416</accession>
<dbReference type="PANTHER" id="PTHR30213:SF0">
    <property type="entry name" value="UPF0761 MEMBRANE PROTEIN YIHY"/>
    <property type="match status" value="1"/>
</dbReference>
<sequence length="295" mass="32474">MMRPVNLHLPNVVHFTFRVLRDFFFRNNGLLLAGAVAYNALLSLIPLSAVLVVGFSKFFDEELLMEALTTEVALIAPGAAPMIAEVLDGFLKSRELAGWIGVGVLLFFSSIAFRVLENAMSIIFHRPVLLRKRKFWVSALLPYLFIGLVAIGLILLTILTAVVDAVQDQSYHVGGVDFTLHQTAAIAMRVGGWLCLVLLFTTLYKVMPATRISFRLALCGGITAAAMWEVLRYVLTGYFTHLSFVNAVYGSMATTIIVLLTMEAASVIVLLGAQVIADLQQSIQTKTPWHEDPED</sequence>
<evidence type="ECO:0000256" key="4">
    <source>
        <dbReference type="ARBA" id="ARBA00022989"/>
    </source>
</evidence>
<keyword evidence="8" id="KW-1185">Reference proteome</keyword>
<dbReference type="PIRSF" id="PIRSF035875">
    <property type="entry name" value="RNase_BN"/>
    <property type="match status" value="1"/>
</dbReference>
<reference evidence="8" key="1">
    <citation type="journal article" date="2019" name="Int. J. Syst. Evol. Microbiol.">
        <title>The Global Catalogue of Microorganisms (GCM) 10K type strain sequencing project: providing services to taxonomists for standard genome sequencing and annotation.</title>
        <authorList>
            <consortium name="The Broad Institute Genomics Platform"/>
            <consortium name="The Broad Institute Genome Sequencing Center for Infectious Disease"/>
            <person name="Wu L."/>
            <person name="Ma J."/>
        </authorList>
    </citation>
    <scope>NUCLEOTIDE SEQUENCE [LARGE SCALE GENOMIC DNA]</scope>
    <source>
        <strain evidence="8">CGMCC 4.1467</strain>
    </source>
</reference>
<dbReference type="RefSeq" id="WP_379709130.1">
    <property type="nucleotide sequence ID" value="NZ_JBHTBS010000001.1"/>
</dbReference>
<keyword evidence="2" id="KW-1003">Cell membrane</keyword>
<evidence type="ECO:0000313" key="7">
    <source>
        <dbReference type="EMBL" id="MFC7336227.1"/>
    </source>
</evidence>
<dbReference type="Proteomes" id="UP001596472">
    <property type="component" value="Unassembled WGS sequence"/>
</dbReference>
<keyword evidence="3 6" id="KW-0812">Transmembrane</keyword>
<name>A0ABW2L416_9BACT</name>
<dbReference type="PANTHER" id="PTHR30213">
    <property type="entry name" value="INNER MEMBRANE PROTEIN YHJD"/>
    <property type="match status" value="1"/>
</dbReference>
<protein>
    <submittedName>
        <fullName evidence="7">YihY/virulence factor BrkB family protein</fullName>
    </submittedName>
</protein>
<comment type="subcellular location">
    <subcellularLocation>
        <location evidence="1">Cell membrane</location>
        <topology evidence="1">Multi-pass membrane protein</topology>
    </subcellularLocation>
</comment>
<evidence type="ECO:0000256" key="3">
    <source>
        <dbReference type="ARBA" id="ARBA00022692"/>
    </source>
</evidence>
<evidence type="ECO:0000256" key="2">
    <source>
        <dbReference type="ARBA" id="ARBA00022475"/>
    </source>
</evidence>
<proteinExistence type="predicted"/>
<feature type="transmembrane region" description="Helical" evidence="6">
    <location>
        <begin position="30"/>
        <end position="56"/>
    </location>
</feature>
<feature type="transmembrane region" description="Helical" evidence="6">
    <location>
        <begin position="183"/>
        <end position="204"/>
    </location>
</feature>
<feature type="transmembrane region" description="Helical" evidence="6">
    <location>
        <begin position="247"/>
        <end position="273"/>
    </location>
</feature>
<dbReference type="InterPro" id="IPR017039">
    <property type="entry name" value="Virul_fac_BrkB"/>
</dbReference>
<gene>
    <name evidence="7" type="ORF">ACFQY0_03485</name>
</gene>
<feature type="transmembrane region" description="Helical" evidence="6">
    <location>
        <begin position="96"/>
        <end position="116"/>
    </location>
</feature>
<evidence type="ECO:0000256" key="5">
    <source>
        <dbReference type="ARBA" id="ARBA00023136"/>
    </source>
</evidence>
<evidence type="ECO:0000313" key="8">
    <source>
        <dbReference type="Proteomes" id="UP001596472"/>
    </source>
</evidence>
<dbReference type="EMBL" id="JBHTBS010000001">
    <property type="protein sequence ID" value="MFC7336227.1"/>
    <property type="molecule type" value="Genomic_DNA"/>
</dbReference>